<gene>
    <name evidence="1" type="ORF">Ssi02_22480</name>
</gene>
<evidence type="ECO:0000313" key="1">
    <source>
        <dbReference type="EMBL" id="GII92017.1"/>
    </source>
</evidence>
<dbReference type="EMBL" id="BOOW01000013">
    <property type="protein sequence ID" value="GII92017.1"/>
    <property type="molecule type" value="Genomic_DNA"/>
</dbReference>
<organism evidence="1 2">
    <name type="scientific">Sinosporangium siamense</name>
    <dbReference type="NCBI Taxonomy" id="1367973"/>
    <lineage>
        <taxon>Bacteria</taxon>
        <taxon>Bacillati</taxon>
        <taxon>Actinomycetota</taxon>
        <taxon>Actinomycetes</taxon>
        <taxon>Streptosporangiales</taxon>
        <taxon>Streptosporangiaceae</taxon>
        <taxon>Sinosporangium</taxon>
    </lineage>
</organism>
<dbReference type="InterPro" id="IPR027417">
    <property type="entry name" value="P-loop_NTPase"/>
</dbReference>
<dbReference type="RefSeq" id="WP_204024481.1">
    <property type="nucleotide sequence ID" value="NZ_BOOW01000013.1"/>
</dbReference>
<accession>A0A919RE38</accession>
<comment type="caution">
    <text evidence="1">The sequence shown here is derived from an EMBL/GenBank/DDBJ whole genome shotgun (WGS) entry which is preliminary data.</text>
</comment>
<dbReference type="Proteomes" id="UP000606172">
    <property type="component" value="Unassembled WGS sequence"/>
</dbReference>
<dbReference type="AlphaFoldDB" id="A0A919RE38"/>
<reference evidence="1" key="1">
    <citation type="submission" date="2021-01" db="EMBL/GenBank/DDBJ databases">
        <title>Whole genome shotgun sequence of Sinosporangium siamense NBRC 109515.</title>
        <authorList>
            <person name="Komaki H."/>
            <person name="Tamura T."/>
        </authorList>
    </citation>
    <scope>NUCLEOTIDE SEQUENCE</scope>
    <source>
        <strain evidence="1">NBRC 109515</strain>
    </source>
</reference>
<sequence>MTPFCAPPIVHSSKALCPWVDETHEALYVDVDDVFNSFDAFTRAFGELGNIEVHGHVVLVTGSDGCGKTALVNKCVSWLHRRLLPKRNQPVIVDLFSIFPEGDHRRRARTLFKALVHQLRADRGGFFTTEEWNSLATVDPEEDLILSYRLLSGLLKKNKLIVLALMPRAKSEEEILELARLALNHIVFFAEIPSFGITPANTIRKEFSSALVPVRIGKLQASDGLAWFRDRERRFPPEEQEELPSIPDDALIEFLTDIRESEEFFTLRFLQKYFCKFYSTYVPQHGGAPISYENLNSFLGNNWIDFFGEPQEGE</sequence>
<proteinExistence type="predicted"/>
<dbReference type="Gene3D" id="3.40.50.300">
    <property type="entry name" value="P-loop containing nucleotide triphosphate hydrolases"/>
    <property type="match status" value="1"/>
</dbReference>
<dbReference type="SUPFAM" id="SSF52540">
    <property type="entry name" value="P-loop containing nucleoside triphosphate hydrolases"/>
    <property type="match status" value="1"/>
</dbReference>
<evidence type="ECO:0000313" key="2">
    <source>
        <dbReference type="Proteomes" id="UP000606172"/>
    </source>
</evidence>
<name>A0A919RE38_9ACTN</name>
<protein>
    <submittedName>
        <fullName evidence="1">Uncharacterized protein</fullName>
    </submittedName>
</protein>
<keyword evidence="2" id="KW-1185">Reference proteome</keyword>